<comment type="function">
    <text evidence="6">May nick specific sequences that contain T:G mispairs resulting from m5C-deamination.</text>
</comment>
<evidence type="ECO:0000256" key="3">
    <source>
        <dbReference type="ARBA" id="ARBA00022763"/>
    </source>
</evidence>
<protein>
    <recommendedName>
        <fullName evidence="6">Very short patch repair endonuclease</fullName>
        <ecNumber evidence="6">3.1.-.-</ecNumber>
    </recommendedName>
</protein>
<dbReference type="InterPro" id="IPR004603">
    <property type="entry name" value="DNA_mismatch_endonuc_vsr"/>
</dbReference>
<sequence>MDTLTPEARSRLMSRIRGKDTKPELIVRSVLHRLGFRFRIHRKDLPGRPDIVLPRHKKVVLVHGCFWHGHLCKIAPGPKSNTAYWSPKIEANRARDDRNRTALKDLGWDVLELWECEIRDLQKTEERLRAFLHTDPGRPVQSG</sequence>
<dbReference type="NCBIfam" id="TIGR00632">
    <property type="entry name" value="vsr"/>
    <property type="match status" value="1"/>
</dbReference>
<evidence type="ECO:0000256" key="6">
    <source>
        <dbReference type="PIRNR" id="PIRNR018267"/>
    </source>
</evidence>
<keyword evidence="3 6" id="KW-0227">DNA damage</keyword>
<reference evidence="8" key="1">
    <citation type="journal article" date="2019" name="Int. J. Syst. Evol. Microbiol.">
        <title>The Global Catalogue of Microorganisms (GCM) 10K type strain sequencing project: providing services to taxonomists for standard genome sequencing and annotation.</title>
        <authorList>
            <consortium name="The Broad Institute Genomics Platform"/>
            <consortium name="The Broad Institute Genome Sequencing Center for Infectious Disease"/>
            <person name="Wu L."/>
            <person name="Ma J."/>
        </authorList>
    </citation>
    <scope>NUCLEOTIDE SEQUENCE [LARGE SCALE GENOMIC DNA]</scope>
    <source>
        <strain evidence="8">CGMCC 4.7277</strain>
    </source>
</reference>
<keyword evidence="2 6" id="KW-0255">Endonuclease</keyword>
<dbReference type="EMBL" id="JBHSMX010000054">
    <property type="protein sequence ID" value="MFC5522663.1"/>
    <property type="molecule type" value="Genomic_DNA"/>
</dbReference>
<comment type="caution">
    <text evidence="7">The sequence shown here is derived from an EMBL/GenBank/DDBJ whole genome shotgun (WGS) entry which is preliminary data.</text>
</comment>
<organism evidence="7 8">
    <name type="scientific">Polaromonas jejuensis</name>
    <dbReference type="NCBI Taxonomy" id="457502"/>
    <lineage>
        <taxon>Bacteria</taxon>
        <taxon>Pseudomonadati</taxon>
        <taxon>Pseudomonadota</taxon>
        <taxon>Betaproteobacteria</taxon>
        <taxon>Burkholderiales</taxon>
        <taxon>Comamonadaceae</taxon>
        <taxon>Polaromonas</taxon>
    </lineage>
</organism>
<evidence type="ECO:0000313" key="8">
    <source>
        <dbReference type="Proteomes" id="UP001596084"/>
    </source>
</evidence>
<accession>A0ABW0QDE2</accession>
<dbReference type="InterPro" id="IPR011335">
    <property type="entry name" value="Restrct_endonuc-II-like"/>
</dbReference>
<evidence type="ECO:0000256" key="5">
    <source>
        <dbReference type="ARBA" id="ARBA00023204"/>
    </source>
</evidence>
<dbReference type="RefSeq" id="WP_068835892.1">
    <property type="nucleotide sequence ID" value="NZ_JBHSMX010000054.1"/>
</dbReference>
<dbReference type="CDD" id="cd00221">
    <property type="entry name" value="Vsr"/>
    <property type="match status" value="1"/>
</dbReference>
<keyword evidence="5 6" id="KW-0234">DNA repair</keyword>
<evidence type="ECO:0000256" key="2">
    <source>
        <dbReference type="ARBA" id="ARBA00022759"/>
    </source>
</evidence>
<comment type="similarity">
    <text evidence="6">Belongs to the vsr family.</text>
</comment>
<keyword evidence="1 6" id="KW-0540">Nuclease</keyword>
<evidence type="ECO:0000256" key="4">
    <source>
        <dbReference type="ARBA" id="ARBA00022801"/>
    </source>
</evidence>
<dbReference type="SUPFAM" id="SSF52980">
    <property type="entry name" value="Restriction endonuclease-like"/>
    <property type="match status" value="1"/>
</dbReference>
<dbReference type="Gene3D" id="3.40.960.10">
    <property type="entry name" value="VSR Endonuclease"/>
    <property type="match status" value="1"/>
</dbReference>
<dbReference type="Pfam" id="PF03852">
    <property type="entry name" value="Vsr"/>
    <property type="match status" value="1"/>
</dbReference>
<keyword evidence="4 6" id="KW-0378">Hydrolase</keyword>
<dbReference type="GO" id="GO:0004519">
    <property type="term" value="F:endonuclease activity"/>
    <property type="evidence" value="ECO:0007669"/>
    <property type="project" value="UniProtKB-KW"/>
</dbReference>
<name>A0ABW0QDE2_9BURK</name>
<dbReference type="EC" id="3.1.-.-" evidence="6"/>
<dbReference type="Proteomes" id="UP001596084">
    <property type="component" value="Unassembled WGS sequence"/>
</dbReference>
<gene>
    <name evidence="7" type="ORF">ACFPP7_17365</name>
</gene>
<evidence type="ECO:0000313" key="7">
    <source>
        <dbReference type="EMBL" id="MFC5522663.1"/>
    </source>
</evidence>
<dbReference type="PIRSF" id="PIRSF018267">
    <property type="entry name" value="VSR_endonuc"/>
    <property type="match status" value="1"/>
</dbReference>
<evidence type="ECO:0000256" key="1">
    <source>
        <dbReference type="ARBA" id="ARBA00022722"/>
    </source>
</evidence>
<proteinExistence type="inferred from homology"/>
<keyword evidence="8" id="KW-1185">Reference proteome</keyword>